<evidence type="ECO:0000313" key="6">
    <source>
        <dbReference type="Proteomes" id="UP000250369"/>
    </source>
</evidence>
<dbReference type="GO" id="GO:0031388">
    <property type="term" value="P:organic acid phosphorylation"/>
    <property type="evidence" value="ECO:0007669"/>
    <property type="project" value="UniProtKB-UniRule"/>
</dbReference>
<dbReference type="PANTHER" id="PTHR21599">
    <property type="entry name" value="GLYCERATE KINASE"/>
    <property type="match status" value="1"/>
</dbReference>
<reference evidence="5 6" key="1">
    <citation type="journal article" date="2009" name="Int. J. Syst. Evol. Microbiol.">
        <title>Paenibacillus contaminans sp. nov., isolated from a contaminated laboratory plate.</title>
        <authorList>
            <person name="Chou J.H."/>
            <person name="Lee J.H."/>
            <person name="Lin M.C."/>
            <person name="Chang P.S."/>
            <person name="Arun A.B."/>
            <person name="Young C.C."/>
            <person name="Chen W.M."/>
        </authorList>
    </citation>
    <scope>NUCLEOTIDE SEQUENCE [LARGE SCALE GENOMIC DNA]</scope>
    <source>
        <strain evidence="5 6">CKOBP-6</strain>
    </source>
</reference>
<evidence type="ECO:0000256" key="4">
    <source>
        <dbReference type="PIRNR" id="PIRNR006078"/>
    </source>
</evidence>
<dbReference type="InterPro" id="IPR036129">
    <property type="entry name" value="Glycerate_kinase_sf"/>
</dbReference>
<evidence type="ECO:0000313" key="5">
    <source>
        <dbReference type="EMBL" id="RAV19916.1"/>
    </source>
</evidence>
<proteinExistence type="inferred from homology"/>
<comment type="similarity">
    <text evidence="1 4">Belongs to the glycerate kinase type-1 family.</text>
</comment>
<protein>
    <submittedName>
        <fullName evidence="5">Glycerate kinase</fullName>
    </submittedName>
</protein>
<dbReference type="EMBL" id="QMFB01000010">
    <property type="protein sequence ID" value="RAV19916.1"/>
    <property type="molecule type" value="Genomic_DNA"/>
</dbReference>
<accession>A0A329MKT7</accession>
<evidence type="ECO:0000256" key="3">
    <source>
        <dbReference type="ARBA" id="ARBA00022777"/>
    </source>
</evidence>
<keyword evidence="2 4" id="KW-0808">Transferase</keyword>
<evidence type="ECO:0000256" key="1">
    <source>
        <dbReference type="ARBA" id="ARBA00006284"/>
    </source>
</evidence>
<sequence>MRIIVAPDSFKGSLSALQAAKAIREGILRAAPEAQIELVPMADGGEGFTEALAAAMNGEMIEADAHDPLGRPLRASYAFDEATGTAVIECAAASGLTLLADGERDPLRASTYGTGELIKAALDRGSSRILLGLGGSATNDGGIGMAQALGFRFLNEAGEAIPAFGEGWHDIAAIDTSGADPRLADVRFIAACDVDAPLYGESGASAVFGPQKGASPETVERLDAVLRRLALCITRDLRVDVHALAGGGAAGGLGAGLYAFCGAAMQKGVDLVLDACKFDERLTGAAFVITGEGRTDEQTAMGKTAAGIAQLARKRGVPVICLSGGLTGSYSSLHEFGIDACFSIMPHPASLADAIAKAEIWLADAAEQIVRLFAAARRSRDEQG</sequence>
<name>A0A329MKT7_9BACL</name>
<dbReference type="PIRSF" id="PIRSF006078">
    <property type="entry name" value="GlxK"/>
    <property type="match status" value="1"/>
</dbReference>
<dbReference type="NCBIfam" id="TIGR00045">
    <property type="entry name" value="glycerate kinase"/>
    <property type="match status" value="1"/>
</dbReference>
<evidence type="ECO:0000256" key="2">
    <source>
        <dbReference type="ARBA" id="ARBA00022679"/>
    </source>
</evidence>
<dbReference type="Gene3D" id="3.90.1510.10">
    <property type="entry name" value="Glycerate kinase, domain 2"/>
    <property type="match status" value="1"/>
</dbReference>
<dbReference type="InterPro" id="IPR004381">
    <property type="entry name" value="Glycerate_kinase"/>
</dbReference>
<dbReference type="Pfam" id="PF02595">
    <property type="entry name" value="Gly_kinase"/>
    <property type="match status" value="1"/>
</dbReference>
<dbReference type="OrthoDB" id="9774290at2"/>
<organism evidence="5 6">
    <name type="scientific">Paenibacillus contaminans</name>
    <dbReference type="NCBI Taxonomy" id="450362"/>
    <lineage>
        <taxon>Bacteria</taxon>
        <taxon>Bacillati</taxon>
        <taxon>Bacillota</taxon>
        <taxon>Bacilli</taxon>
        <taxon>Bacillales</taxon>
        <taxon>Paenibacillaceae</taxon>
        <taxon>Paenibacillus</taxon>
    </lineage>
</organism>
<dbReference type="InterPro" id="IPR018193">
    <property type="entry name" value="Glyc_kinase_flavodox-like_fold"/>
</dbReference>
<comment type="caution">
    <text evidence="5">The sequence shown here is derived from an EMBL/GenBank/DDBJ whole genome shotgun (WGS) entry which is preliminary data.</text>
</comment>
<dbReference type="GO" id="GO:0008887">
    <property type="term" value="F:glycerate kinase activity"/>
    <property type="evidence" value="ECO:0007669"/>
    <property type="project" value="UniProtKB-UniRule"/>
</dbReference>
<dbReference type="PANTHER" id="PTHR21599:SF0">
    <property type="entry name" value="GLYCERATE KINASE"/>
    <property type="match status" value="1"/>
</dbReference>
<keyword evidence="3 4" id="KW-0418">Kinase</keyword>
<dbReference type="InterPro" id="IPR018197">
    <property type="entry name" value="Glycerate_kinase_RE-like"/>
</dbReference>
<keyword evidence="6" id="KW-1185">Reference proteome</keyword>
<gene>
    <name evidence="5" type="ORF">DQG23_18495</name>
</gene>
<dbReference type="SUPFAM" id="SSF110738">
    <property type="entry name" value="Glycerate kinase I"/>
    <property type="match status" value="1"/>
</dbReference>
<dbReference type="AlphaFoldDB" id="A0A329MKT7"/>
<dbReference type="RefSeq" id="WP_113032345.1">
    <property type="nucleotide sequence ID" value="NZ_QMFB01000010.1"/>
</dbReference>
<dbReference type="Proteomes" id="UP000250369">
    <property type="component" value="Unassembled WGS sequence"/>
</dbReference>
<dbReference type="Gene3D" id="3.40.50.10350">
    <property type="entry name" value="Glycerate kinase, domain 1"/>
    <property type="match status" value="1"/>
</dbReference>